<sequence length="172" mass="18970">MTDILGFLTVVESQIWSTASDSPVHLVSLKTIIRVVRGSPRSLAQYLDKVVNFILQTIDPGNSVMRKTCLQSSMAALKEVVRVFPMVGLINTSTKLAVGDAMGEINNPSIRGLVAFSEHGLMIRWWSLGSVWWEKLSRNFVPVQCTKLIFVPPSEGFSPKSSWSSVMANIMG</sequence>
<dbReference type="GO" id="GO:0005737">
    <property type="term" value="C:cytoplasm"/>
    <property type="evidence" value="ECO:0007669"/>
    <property type="project" value="TreeGrafter"/>
</dbReference>
<keyword evidence="2" id="KW-1185">Reference proteome</keyword>
<reference evidence="1" key="1">
    <citation type="journal article" date="2023" name="Plant J.">
        <title>Genome sequences and population genomics provide insights into the demographic history, inbreeding, and mutation load of two 'living fossil' tree species of Dipteronia.</title>
        <authorList>
            <person name="Feng Y."/>
            <person name="Comes H.P."/>
            <person name="Chen J."/>
            <person name="Zhu S."/>
            <person name="Lu R."/>
            <person name="Zhang X."/>
            <person name="Li P."/>
            <person name="Qiu J."/>
            <person name="Olsen K.M."/>
            <person name="Qiu Y."/>
        </authorList>
    </citation>
    <scope>NUCLEOTIDE SEQUENCE</scope>
    <source>
        <strain evidence="1">KIB01</strain>
    </source>
</reference>
<gene>
    <name evidence="1" type="ORF">Ddye_002732</name>
</gene>
<dbReference type="Proteomes" id="UP001280121">
    <property type="component" value="Unassembled WGS sequence"/>
</dbReference>
<dbReference type="PANTHER" id="PTHR44099">
    <property type="entry name" value="RABCONNECTIN-3B, ISOFORM A"/>
    <property type="match status" value="1"/>
</dbReference>
<organism evidence="1 2">
    <name type="scientific">Dipteronia dyeriana</name>
    <dbReference type="NCBI Taxonomy" id="168575"/>
    <lineage>
        <taxon>Eukaryota</taxon>
        <taxon>Viridiplantae</taxon>
        <taxon>Streptophyta</taxon>
        <taxon>Embryophyta</taxon>
        <taxon>Tracheophyta</taxon>
        <taxon>Spermatophyta</taxon>
        <taxon>Magnoliopsida</taxon>
        <taxon>eudicotyledons</taxon>
        <taxon>Gunneridae</taxon>
        <taxon>Pentapetalae</taxon>
        <taxon>rosids</taxon>
        <taxon>malvids</taxon>
        <taxon>Sapindales</taxon>
        <taxon>Sapindaceae</taxon>
        <taxon>Hippocastanoideae</taxon>
        <taxon>Acereae</taxon>
        <taxon>Dipteronia</taxon>
    </lineage>
</organism>
<dbReference type="PANTHER" id="PTHR44099:SF4">
    <property type="entry name" value="RABCONNECTIN-3B, ISOFORM A"/>
    <property type="match status" value="1"/>
</dbReference>
<accession>A0AAD9XRM5</accession>
<dbReference type="AlphaFoldDB" id="A0AAD9XRM5"/>
<name>A0AAD9XRM5_9ROSI</name>
<comment type="caution">
    <text evidence="1">The sequence shown here is derived from an EMBL/GenBank/DDBJ whole genome shotgun (WGS) entry which is preliminary data.</text>
</comment>
<evidence type="ECO:0000313" key="1">
    <source>
        <dbReference type="EMBL" id="KAK2664158.1"/>
    </source>
</evidence>
<dbReference type="InterPro" id="IPR049916">
    <property type="entry name" value="WDR72-like"/>
</dbReference>
<proteinExistence type="predicted"/>
<protein>
    <submittedName>
        <fullName evidence="1">Uncharacterized protein</fullName>
    </submittedName>
</protein>
<evidence type="ECO:0000313" key="2">
    <source>
        <dbReference type="Proteomes" id="UP001280121"/>
    </source>
</evidence>
<dbReference type="EMBL" id="JANJYI010000001">
    <property type="protein sequence ID" value="KAK2664158.1"/>
    <property type="molecule type" value="Genomic_DNA"/>
</dbReference>